<sequence>MTLKNAINLFNRLGSETTKKSEIKVYRDFIRILTHLENRSFTKSEVQSIEKELDALALNTNTSKGIKHFKNALQRFKKYLAETFSLIAKGYYIILGIILGSAIGLLFGIILLSSLERSLGISLGVSVGTLAGIIIATYLESQAKASGNLI</sequence>
<keyword evidence="1" id="KW-0812">Transmembrane</keyword>
<dbReference type="Proteomes" id="UP000192333">
    <property type="component" value="Chromosome I"/>
</dbReference>
<evidence type="ECO:0000256" key="1">
    <source>
        <dbReference type="SAM" id="Phobius"/>
    </source>
</evidence>
<keyword evidence="3" id="KW-1185">Reference proteome</keyword>
<feature type="transmembrane region" description="Helical" evidence="1">
    <location>
        <begin position="119"/>
        <end position="139"/>
    </location>
</feature>
<protein>
    <submittedName>
        <fullName evidence="2">Uncharacterized protein</fullName>
    </submittedName>
</protein>
<dbReference type="EMBL" id="LT838813">
    <property type="protein sequence ID" value="SMD45506.1"/>
    <property type="molecule type" value="Genomic_DNA"/>
</dbReference>
<dbReference type="AlphaFoldDB" id="A0A1W2HAC3"/>
<feature type="transmembrane region" description="Helical" evidence="1">
    <location>
        <begin position="91"/>
        <end position="113"/>
    </location>
</feature>
<evidence type="ECO:0000313" key="2">
    <source>
        <dbReference type="EMBL" id="SMD45506.1"/>
    </source>
</evidence>
<name>A0A1W2HAC3_9BACT</name>
<dbReference type="RefSeq" id="WP_084122345.1">
    <property type="nucleotide sequence ID" value="NZ_LT838813.1"/>
</dbReference>
<organism evidence="2 3">
    <name type="scientific">Aquiflexum balticum DSM 16537</name>
    <dbReference type="NCBI Taxonomy" id="758820"/>
    <lineage>
        <taxon>Bacteria</taxon>
        <taxon>Pseudomonadati</taxon>
        <taxon>Bacteroidota</taxon>
        <taxon>Cytophagia</taxon>
        <taxon>Cytophagales</taxon>
        <taxon>Cyclobacteriaceae</taxon>
        <taxon>Aquiflexum</taxon>
    </lineage>
</organism>
<reference evidence="3" key="1">
    <citation type="submission" date="2017-04" db="EMBL/GenBank/DDBJ databases">
        <authorList>
            <person name="Varghese N."/>
            <person name="Submissions S."/>
        </authorList>
    </citation>
    <scope>NUCLEOTIDE SEQUENCE [LARGE SCALE GENOMIC DNA]</scope>
    <source>
        <strain evidence="3">DSM 16537</strain>
    </source>
</reference>
<gene>
    <name evidence="2" type="ORF">SAMN00777080_4160</name>
</gene>
<dbReference type="OrthoDB" id="1139266at2"/>
<proteinExistence type="predicted"/>
<evidence type="ECO:0000313" key="3">
    <source>
        <dbReference type="Proteomes" id="UP000192333"/>
    </source>
</evidence>
<dbReference type="STRING" id="758820.SAMN00777080_4160"/>
<accession>A0A1W2HAC3</accession>
<keyword evidence="1" id="KW-1133">Transmembrane helix</keyword>
<keyword evidence="1" id="KW-0472">Membrane</keyword>